<feature type="region of interest" description="Disordered" evidence="8">
    <location>
        <begin position="181"/>
        <end position="222"/>
    </location>
</feature>
<dbReference type="OrthoDB" id="2587363at2759"/>
<evidence type="ECO:0000313" key="12">
    <source>
        <dbReference type="EMBL" id="OCF32822.1"/>
    </source>
</evidence>
<keyword evidence="6" id="KW-0325">Glycoprotein</keyword>
<keyword evidence="4 10" id="KW-0732">Signal</keyword>
<proteinExistence type="predicted"/>
<evidence type="ECO:0000313" key="13">
    <source>
        <dbReference type="Proteomes" id="UP000092666"/>
    </source>
</evidence>
<keyword evidence="7" id="KW-0449">Lipoprotein</keyword>
<feature type="domain" description="Copper acquisition factor BIM1-like" evidence="11">
    <location>
        <begin position="32"/>
        <end position="174"/>
    </location>
</feature>
<evidence type="ECO:0000256" key="6">
    <source>
        <dbReference type="ARBA" id="ARBA00023180"/>
    </source>
</evidence>
<keyword evidence="3" id="KW-0336">GPI-anchor</keyword>
<feature type="transmembrane region" description="Helical" evidence="9">
    <location>
        <begin position="225"/>
        <end position="250"/>
    </location>
</feature>
<dbReference type="CDD" id="cd21176">
    <property type="entry name" value="LPMO_auxiliary-like"/>
    <property type="match status" value="1"/>
</dbReference>
<feature type="chain" id="PRO_5008627212" description="Copper acquisition factor BIM1-like domain-containing protein" evidence="10">
    <location>
        <begin position="18"/>
        <end position="280"/>
    </location>
</feature>
<dbReference type="InterPro" id="IPR046936">
    <property type="entry name" value="BIM1-like"/>
</dbReference>
<evidence type="ECO:0000256" key="5">
    <source>
        <dbReference type="ARBA" id="ARBA00023136"/>
    </source>
</evidence>
<evidence type="ECO:0000256" key="4">
    <source>
        <dbReference type="ARBA" id="ARBA00022729"/>
    </source>
</evidence>
<name>A0A1B9GP39_9TREE</name>
<evidence type="ECO:0000259" key="11">
    <source>
        <dbReference type="Pfam" id="PF20238"/>
    </source>
</evidence>
<reference evidence="12 13" key="1">
    <citation type="submission" date="2013-07" db="EMBL/GenBank/DDBJ databases">
        <title>The Genome Sequence of Cryptococcus heveanensis BCC8398.</title>
        <authorList>
            <consortium name="The Broad Institute Genome Sequencing Platform"/>
            <person name="Cuomo C."/>
            <person name="Litvintseva A."/>
            <person name="Chen Y."/>
            <person name="Heitman J."/>
            <person name="Sun S."/>
            <person name="Springer D."/>
            <person name="Dromer F."/>
            <person name="Young S.K."/>
            <person name="Zeng Q."/>
            <person name="Gargeya S."/>
            <person name="Fitzgerald M."/>
            <person name="Abouelleil A."/>
            <person name="Alvarado L."/>
            <person name="Berlin A.M."/>
            <person name="Chapman S.B."/>
            <person name="Dewar J."/>
            <person name="Goldberg J."/>
            <person name="Griggs A."/>
            <person name="Gujja S."/>
            <person name="Hansen M."/>
            <person name="Howarth C."/>
            <person name="Imamovic A."/>
            <person name="Larimer J."/>
            <person name="McCowan C."/>
            <person name="Murphy C."/>
            <person name="Pearson M."/>
            <person name="Priest M."/>
            <person name="Roberts A."/>
            <person name="Saif S."/>
            <person name="Shea T."/>
            <person name="Sykes S."/>
            <person name="Wortman J."/>
            <person name="Nusbaum C."/>
            <person name="Birren B."/>
        </authorList>
    </citation>
    <scope>NUCLEOTIDE SEQUENCE [LARGE SCALE GENOMIC DNA]</scope>
    <source>
        <strain evidence="12 13">BCC8398</strain>
    </source>
</reference>
<reference evidence="13" key="2">
    <citation type="submission" date="2013-12" db="EMBL/GenBank/DDBJ databases">
        <title>Evolution of pathogenesis and genome organization in the Tremellales.</title>
        <authorList>
            <person name="Cuomo C."/>
            <person name="Litvintseva A."/>
            <person name="Heitman J."/>
            <person name="Chen Y."/>
            <person name="Sun S."/>
            <person name="Springer D."/>
            <person name="Dromer F."/>
            <person name="Young S."/>
            <person name="Zeng Q."/>
            <person name="Chapman S."/>
            <person name="Gujja S."/>
            <person name="Saif S."/>
            <person name="Birren B."/>
        </authorList>
    </citation>
    <scope>NUCLEOTIDE SEQUENCE [LARGE SCALE GENOMIC DNA]</scope>
    <source>
        <strain evidence="13">BCC8398</strain>
    </source>
</reference>
<dbReference type="EMBL" id="KV700128">
    <property type="protein sequence ID" value="OCF32822.1"/>
    <property type="molecule type" value="Genomic_DNA"/>
</dbReference>
<dbReference type="InterPro" id="IPR046530">
    <property type="entry name" value="BIM1-like_dom"/>
</dbReference>
<dbReference type="PANTHER" id="PTHR34992:SF5">
    <property type="entry name" value="ANCHORED PROTEIN, PUTATIVE (AFU_ORTHOLOGUE AFUA_6G02800)-RELATED"/>
    <property type="match status" value="1"/>
</dbReference>
<dbReference type="STRING" id="1296120.A0A1B9GP39"/>
<evidence type="ECO:0000256" key="3">
    <source>
        <dbReference type="ARBA" id="ARBA00022622"/>
    </source>
</evidence>
<evidence type="ECO:0000256" key="10">
    <source>
        <dbReference type="SAM" id="SignalP"/>
    </source>
</evidence>
<sequence>MLFQAITVSAVAVVASAISIDRRAAITDFTSSPVGFSWPPARGFSADTATKAPCGGFAAGTRADYPVNGGEIALTSRAQVDNVNILWTNESDPTRFHSFSTYAHSLLDLGAGHYCQSAPDFASLGFNEGDDATLMIMYQLENSTTDYYYECADIKLVAADGFRASQQYVCGNYTSTLNEASEDESMKVGSTKSSSTTSAPVSVASETSSASESESSSSSDSGISAAAGGGIGAAVAIVVIAVLAAGAYVAGYVRFGKKQPVVLADHASDSTGVPMKMAQA</sequence>
<dbReference type="PANTHER" id="PTHR34992">
    <property type="entry name" value="HYPHAL ANASTAMOSIS-7 PROTEIN"/>
    <property type="match status" value="1"/>
</dbReference>
<keyword evidence="2" id="KW-1003">Cell membrane</keyword>
<gene>
    <name evidence="12" type="ORF">I316_05458</name>
</gene>
<feature type="signal peptide" evidence="10">
    <location>
        <begin position="1"/>
        <end position="17"/>
    </location>
</feature>
<keyword evidence="9" id="KW-1133">Transmembrane helix</keyword>
<dbReference type="Pfam" id="PF20238">
    <property type="entry name" value="BIM1-like_dom"/>
    <property type="match status" value="1"/>
</dbReference>
<accession>A0A1B9GP39</accession>
<dbReference type="GO" id="GO:0005886">
    <property type="term" value="C:plasma membrane"/>
    <property type="evidence" value="ECO:0007669"/>
    <property type="project" value="UniProtKB-SubCell"/>
</dbReference>
<evidence type="ECO:0000256" key="1">
    <source>
        <dbReference type="ARBA" id="ARBA00004609"/>
    </source>
</evidence>
<evidence type="ECO:0000256" key="2">
    <source>
        <dbReference type="ARBA" id="ARBA00022475"/>
    </source>
</evidence>
<keyword evidence="13" id="KW-1185">Reference proteome</keyword>
<evidence type="ECO:0000256" key="9">
    <source>
        <dbReference type="SAM" id="Phobius"/>
    </source>
</evidence>
<dbReference type="AlphaFoldDB" id="A0A1B9GP39"/>
<protein>
    <recommendedName>
        <fullName evidence="11">Copper acquisition factor BIM1-like domain-containing protein</fullName>
    </recommendedName>
</protein>
<keyword evidence="5 9" id="KW-0472">Membrane</keyword>
<dbReference type="GO" id="GO:0098552">
    <property type="term" value="C:side of membrane"/>
    <property type="evidence" value="ECO:0007669"/>
    <property type="project" value="UniProtKB-KW"/>
</dbReference>
<dbReference type="Proteomes" id="UP000092666">
    <property type="component" value="Unassembled WGS sequence"/>
</dbReference>
<feature type="compositionally biased region" description="Low complexity" evidence="8">
    <location>
        <begin position="188"/>
        <end position="222"/>
    </location>
</feature>
<keyword evidence="9" id="KW-0812">Transmembrane</keyword>
<evidence type="ECO:0000256" key="8">
    <source>
        <dbReference type="SAM" id="MobiDB-lite"/>
    </source>
</evidence>
<evidence type="ECO:0000256" key="7">
    <source>
        <dbReference type="ARBA" id="ARBA00023288"/>
    </source>
</evidence>
<organism evidence="12 13">
    <name type="scientific">Kwoniella heveanensis BCC8398</name>
    <dbReference type="NCBI Taxonomy" id="1296120"/>
    <lineage>
        <taxon>Eukaryota</taxon>
        <taxon>Fungi</taxon>
        <taxon>Dikarya</taxon>
        <taxon>Basidiomycota</taxon>
        <taxon>Agaricomycotina</taxon>
        <taxon>Tremellomycetes</taxon>
        <taxon>Tremellales</taxon>
        <taxon>Cryptococcaceae</taxon>
        <taxon>Kwoniella</taxon>
    </lineage>
</organism>
<comment type="subcellular location">
    <subcellularLocation>
        <location evidence="1">Cell membrane</location>
        <topology evidence="1">Lipid-anchor</topology>
        <topology evidence="1">GPI-anchor</topology>
    </subcellularLocation>
</comment>